<evidence type="ECO:0000256" key="2">
    <source>
        <dbReference type="ARBA" id="ARBA00022801"/>
    </source>
</evidence>
<dbReference type="InterPro" id="IPR036156">
    <property type="entry name" value="Beta-gal/glucu_dom_sf"/>
</dbReference>
<evidence type="ECO:0000256" key="1">
    <source>
        <dbReference type="ARBA" id="ARBA00007401"/>
    </source>
</evidence>
<dbReference type="Gene3D" id="2.60.120.260">
    <property type="entry name" value="Galactose-binding domain-like"/>
    <property type="match status" value="1"/>
</dbReference>
<reference evidence="6" key="2">
    <citation type="submission" date="2021-04" db="EMBL/GenBank/DDBJ databases">
        <authorList>
            <person name="Gilroy R."/>
        </authorList>
    </citation>
    <scope>NUCLEOTIDE SEQUENCE</scope>
    <source>
        <strain evidence="6">ChiW7-2402</strain>
    </source>
</reference>
<organism evidence="6 7">
    <name type="scientific">Candidatus Gallimonas intestinavium</name>
    <dbReference type="NCBI Taxonomy" id="2838603"/>
    <lineage>
        <taxon>Bacteria</taxon>
        <taxon>Bacillati</taxon>
        <taxon>Bacillota</taxon>
        <taxon>Clostridia</taxon>
        <taxon>Candidatus Gallimonas</taxon>
    </lineage>
</organism>
<dbReference type="Pfam" id="PF00703">
    <property type="entry name" value="Glyco_hydro_2"/>
    <property type="match status" value="1"/>
</dbReference>
<protein>
    <recommendedName>
        <fullName evidence="8">Beta-glucuronidase</fullName>
    </recommendedName>
</protein>
<dbReference type="InterPro" id="IPR008979">
    <property type="entry name" value="Galactose-bd-like_sf"/>
</dbReference>
<evidence type="ECO:0000313" key="6">
    <source>
        <dbReference type="EMBL" id="HIZ72841.1"/>
    </source>
</evidence>
<dbReference type="Proteomes" id="UP000824102">
    <property type="component" value="Unassembled WGS sequence"/>
</dbReference>
<gene>
    <name evidence="6" type="ORF">H9964_04600</name>
</gene>
<keyword evidence="3" id="KW-0326">Glycosidase</keyword>
<feature type="domain" description="Glycoside hydrolase family 2 immunoglobulin-like beta-sandwich" evidence="4">
    <location>
        <begin position="151"/>
        <end position="250"/>
    </location>
</feature>
<keyword evidence="2" id="KW-0378">Hydrolase</keyword>
<dbReference type="PANTHER" id="PTHR42732">
    <property type="entry name" value="BETA-GALACTOSIDASE"/>
    <property type="match status" value="1"/>
</dbReference>
<evidence type="ECO:0000256" key="3">
    <source>
        <dbReference type="ARBA" id="ARBA00023295"/>
    </source>
</evidence>
<proteinExistence type="inferred from homology"/>
<dbReference type="PANTHER" id="PTHR42732:SF1">
    <property type="entry name" value="BETA-MANNOSIDASE"/>
    <property type="match status" value="1"/>
</dbReference>
<dbReference type="GO" id="GO:0005975">
    <property type="term" value="P:carbohydrate metabolic process"/>
    <property type="evidence" value="ECO:0007669"/>
    <property type="project" value="InterPro"/>
</dbReference>
<dbReference type="InterPro" id="IPR006101">
    <property type="entry name" value="Glyco_hydro_2"/>
</dbReference>
<dbReference type="AlphaFoldDB" id="A0A9D2G5Y9"/>
<dbReference type="Gene3D" id="2.60.40.10">
    <property type="entry name" value="Immunoglobulins"/>
    <property type="match status" value="1"/>
</dbReference>
<dbReference type="SUPFAM" id="SSF49303">
    <property type="entry name" value="beta-Galactosidase/glucuronidase domain"/>
    <property type="match status" value="1"/>
</dbReference>
<evidence type="ECO:0000313" key="7">
    <source>
        <dbReference type="Proteomes" id="UP000824102"/>
    </source>
</evidence>
<dbReference type="Pfam" id="PF02836">
    <property type="entry name" value="Glyco_hydro_2_C"/>
    <property type="match status" value="1"/>
</dbReference>
<dbReference type="PRINTS" id="PR00132">
    <property type="entry name" value="GLHYDRLASE2"/>
</dbReference>
<dbReference type="InterPro" id="IPR051913">
    <property type="entry name" value="GH2_Domain-Containing"/>
</dbReference>
<dbReference type="InterPro" id="IPR006102">
    <property type="entry name" value="Ig-like_GH2"/>
</dbReference>
<dbReference type="SUPFAM" id="SSF49785">
    <property type="entry name" value="Galactose-binding domain-like"/>
    <property type="match status" value="1"/>
</dbReference>
<name>A0A9D2G5Y9_9FIRM</name>
<evidence type="ECO:0000259" key="5">
    <source>
        <dbReference type="Pfam" id="PF02836"/>
    </source>
</evidence>
<accession>A0A9D2G5Y9</accession>
<sequence length="560" mass="64610">MIRTFQTHRIRRQQELTESLWHFTALSGENAGKSFPVATPSCWETYPGFELYRGEGKYETTFCAGGDLRIECKGVSHTANVYLDGVLIREHYNAYTPFSVLVNDVPKGEHTLSIVADNRFSPESALHVPNDYMSYGGVTRPVEVEEVKGCYLERIHITPVLENGRWRTHIEATVCNLRETRPVTLRVRIAGEEAALTKTLPEGESELALELSFSDVKTWSPETPVLYTAEAQLERDGKAFDDLIDRFGFRVITIQDGRILLNGSPLRIRGLCRHEDHPHFGCALPYEAMMHDLLQIKDLGANSVRTAHNPNDERFLDLCDELGILVWEENHARGLSLEQMQNPNFERQAEEVTREMILDHYNHPSIYIWGILNECASDSEYGKECYRAQFEIIRALDKTRPTSFASCKFKTDLCFGLPDIVSYNIYPKWYHDTPVKEYLNDLYSWVQDETDGRGKPFLVTEIGAGGLYGYRTPYASKWSEEYQQKALEEQLTEVLSHPACSGVYIWQFSDIRISEEWWGTRPRTMNNKGVVDEYRRPKLCYETVKRIFERDRQIHETARK</sequence>
<reference evidence="6" key="1">
    <citation type="journal article" date="2021" name="PeerJ">
        <title>Extensive microbial diversity within the chicken gut microbiome revealed by metagenomics and culture.</title>
        <authorList>
            <person name="Gilroy R."/>
            <person name="Ravi A."/>
            <person name="Getino M."/>
            <person name="Pursley I."/>
            <person name="Horton D.L."/>
            <person name="Alikhan N.F."/>
            <person name="Baker D."/>
            <person name="Gharbi K."/>
            <person name="Hall N."/>
            <person name="Watson M."/>
            <person name="Adriaenssens E.M."/>
            <person name="Foster-Nyarko E."/>
            <person name="Jarju S."/>
            <person name="Secka A."/>
            <person name="Antonio M."/>
            <person name="Oren A."/>
            <person name="Chaudhuri R.R."/>
            <person name="La Ragione R."/>
            <person name="Hildebrand F."/>
            <person name="Pallen M.J."/>
        </authorList>
    </citation>
    <scope>NUCLEOTIDE SEQUENCE</scope>
    <source>
        <strain evidence="6">ChiW7-2402</strain>
    </source>
</reference>
<evidence type="ECO:0000259" key="4">
    <source>
        <dbReference type="Pfam" id="PF00703"/>
    </source>
</evidence>
<dbReference type="InterPro" id="IPR006103">
    <property type="entry name" value="Glyco_hydro_2_cat"/>
</dbReference>
<dbReference type="InterPro" id="IPR017853">
    <property type="entry name" value="GH"/>
</dbReference>
<dbReference type="Gene3D" id="3.20.20.80">
    <property type="entry name" value="Glycosidases"/>
    <property type="match status" value="1"/>
</dbReference>
<evidence type="ECO:0008006" key="8">
    <source>
        <dbReference type="Google" id="ProtNLM"/>
    </source>
</evidence>
<dbReference type="InterPro" id="IPR013783">
    <property type="entry name" value="Ig-like_fold"/>
</dbReference>
<comment type="caution">
    <text evidence="6">The sequence shown here is derived from an EMBL/GenBank/DDBJ whole genome shotgun (WGS) entry which is preliminary data.</text>
</comment>
<dbReference type="GO" id="GO:0004553">
    <property type="term" value="F:hydrolase activity, hydrolyzing O-glycosyl compounds"/>
    <property type="evidence" value="ECO:0007669"/>
    <property type="project" value="InterPro"/>
</dbReference>
<feature type="domain" description="Glycoside hydrolase family 2 catalytic" evidence="5">
    <location>
        <begin position="252"/>
        <end position="548"/>
    </location>
</feature>
<comment type="similarity">
    <text evidence="1">Belongs to the glycosyl hydrolase 2 family.</text>
</comment>
<dbReference type="SUPFAM" id="SSF51445">
    <property type="entry name" value="(Trans)glycosidases"/>
    <property type="match status" value="1"/>
</dbReference>
<dbReference type="EMBL" id="DXBB01000064">
    <property type="protein sequence ID" value="HIZ72841.1"/>
    <property type="molecule type" value="Genomic_DNA"/>
</dbReference>